<dbReference type="Gene3D" id="2.160.10.10">
    <property type="entry name" value="Hexapeptide repeat proteins"/>
    <property type="match status" value="1"/>
</dbReference>
<sequence length="218" mass="23310">MTSLILLGQDQALSQAEHTARACGLAHSVIALESADRHNFDLSNFFGRFSAASTEVFVALDARAVNYARHKLIAQLRLAGYRLANLVSPAAIVDDDVRLMGNVHIGPGCNVAAGVRIGVGSWLDRQVVIEQDVCLGTCVTLQARVLIGNGVQIGQGSTLGSASIATANTRVGRHCEWLLPTVLPSNLSDRSFHDALMPEGARILRATEPSKQIQMQIC</sequence>
<gene>
    <name evidence="1" type="ORF">XarbCFBP7409_13840</name>
</gene>
<name>A0A2S6ZY85_9XANT</name>
<reference evidence="1 2" key="1">
    <citation type="submission" date="2016-08" db="EMBL/GenBank/DDBJ databases">
        <title>Evolution of the type three secretion system and type three effector repertoires in Xanthomonas.</title>
        <authorList>
            <person name="Merda D."/>
            <person name="Briand M."/>
            <person name="Bosis E."/>
            <person name="Rousseau C."/>
            <person name="Portier P."/>
            <person name="Jacques M.-A."/>
            <person name="Fischer-Le Saux M."/>
        </authorList>
    </citation>
    <scope>NUCLEOTIDE SEQUENCE [LARGE SCALE GENOMIC DNA]</scope>
    <source>
        <strain evidence="1 2">CFBP 7409</strain>
    </source>
</reference>
<dbReference type="SUPFAM" id="SSF51161">
    <property type="entry name" value="Trimeric LpxA-like enzymes"/>
    <property type="match status" value="1"/>
</dbReference>
<dbReference type="RefSeq" id="WP_104563978.1">
    <property type="nucleotide sequence ID" value="NZ_MDSK01000031.1"/>
</dbReference>
<organism evidence="1 2">
    <name type="scientific">Xanthomonas arboricola pv. guizotiae</name>
    <dbReference type="NCBI Taxonomy" id="487867"/>
    <lineage>
        <taxon>Bacteria</taxon>
        <taxon>Pseudomonadati</taxon>
        <taxon>Pseudomonadota</taxon>
        <taxon>Gammaproteobacteria</taxon>
        <taxon>Lysobacterales</taxon>
        <taxon>Lysobacteraceae</taxon>
        <taxon>Xanthomonas</taxon>
    </lineage>
</organism>
<proteinExistence type="predicted"/>
<dbReference type="EMBL" id="MDSL01000028">
    <property type="protein sequence ID" value="PPT97877.1"/>
    <property type="molecule type" value="Genomic_DNA"/>
</dbReference>
<dbReference type="InterPro" id="IPR011004">
    <property type="entry name" value="Trimer_LpxA-like_sf"/>
</dbReference>
<protein>
    <submittedName>
        <fullName evidence="1">Acetyltransferase</fullName>
    </submittedName>
</protein>
<evidence type="ECO:0000313" key="1">
    <source>
        <dbReference type="EMBL" id="PPT97877.1"/>
    </source>
</evidence>
<dbReference type="GO" id="GO:0016740">
    <property type="term" value="F:transferase activity"/>
    <property type="evidence" value="ECO:0007669"/>
    <property type="project" value="UniProtKB-KW"/>
</dbReference>
<dbReference type="Proteomes" id="UP000238049">
    <property type="component" value="Unassembled WGS sequence"/>
</dbReference>
<accession>A0A2S6ZY85</accession>
<dbReference type="AlphaFoldDB" id="A0A2S6ZY85"/>
<keyword evidence="1" id="KW-0808">Transferase</keyword>
<evidence type="ECO:0000313" key="2">
    <source>
        <dbReference type="Proteomes" id="UP000238049"/>
    </source>
</evidence>
<comment type="caution">
    <text evidence="1">The sequence shown here is derived from an EMBL/GenBank/DDBJ whole genome shotgun (WGS) entry which is preliminary data.</text>
</comment>